<accession>D8Q1Q3</accession>
<dbReference type="Gene3D" id="1.10.472.80">
    <property type="entry name" value="Ypt/Rab-GAP domain of gyp1p, domain 3"/>
    <property type="match status" value="1"/>
</dbReference>
<evidence type="ECO:0000256" key="2">
    <source>
        <dbReference type="SAM" id="MobiDB-lite"/>
    </source>
</evidence>
<feature type="compositionally biased region" description="Basic and acidic residues" evidence="2">
    <location>
        <begin position="1"/>
        <end position="16"/>
    </location>
</feature>
<feature type="domain" description="Rab-GAP TBC" evidence="4">
    <location>
        <begin position="30"/>
        <end position="216"/>
    </location>
</feature>
<evidence type="ECO:0000259" key="4">
    <source>
        <dbReference type="PROSITE" id="PS50086"/>
    </source>
</evidence>
<name>D8Q1Q3_SCHCM</name>
<protein>
    <recommendedName>
        <fullName evidence="4">Rab-GAP TBC domain-containing protein</fullName>
    </recommendedName>
</protein>
<dbReference type="InterPro" id="IPR045913">
    <property type="entry name" value="TBC20/Gyp8-like"/>
</dbReference>
<dbReference type="AlphaFoldDB" id="D8Q1Q3"/>
<feature type="compositionally biased region" description="Polar residues" evidence="2">
    <location>
        <begin position="321"/>
        <end position="331"/>
    </location>
</feature>
<dbReference type="GO" id="GO:0006888">
    <property type="term" value="P:endoplasmic reticulum to Golgi vesicle-mediated transport"/>
    <property type="evidence" value="ECO:0007669"/>
    <property type="project" value="TreeGrafter"/>
</dbReference>
<evidence type="ECO:0000256" key="3">
    <source>
        <dbReference type="SAM" id="Phobius"/>
    </source>
</evidence>
<feature type="region of interest" description="Disordered" evidence="2">
    <location>
        <begin position="43"/>
        <end position="71"/>
    </location>
</feature>
<organism evidence="6">
    <name type="scientific">Schizophyllum commune (strain H4-8 / FGSC 9210)</name>
    <name type="common">Split gill fungus</name>
    <dbReference type="NCBI Taxonomy" id="578458"/>
    <lineage>
        <taxon>Eukaryota</taxon>
        <taxon>Fungi</taxon>
        <taxon>Dikarya</taxon>
        <taxon>Basidiomycota</taxon>
        <taxon>Agaricomycotina</taxon>
        <taxon>Agaricomycetes</taxon>
        <taxon>Agaricomycetidae</taxon>
        <taxon>Agaricales</taxon>
        <taxon>Schizophyllaceae</taxon>
        <taxon>Schizophyllum</taxon>
    </lineage>
</organism>
<dbReference type="STRING" id="578458.D8Q1Q3"/>
<dbReference type="InterPro" id="IPR035969">
    <property type="entry name" value="Rab-GAP_TBC_sf"/>
</dbReference>
<evidence type="ECO:0000256" key="1">
    <source>
        <dbReference type="ARBA" id="ARBA00022468"/>
    </source>
</evidence>
<dbReference type="PANTHER" id="PTHR20913:SF7">
    <property type="entry name" value="RE60063P"/>
    <property type="match status" value="1"/>
</dbReference>
<feature type="compositionally biased region" description="Basic and acidic residues" evidence="2">
    <location>
        <begin position="48"/>
        <end position="71"/>
    </location>
</feature>
<dbReference type="Gene3D" id="1.10.8.1310">
    <property type="match status" value="1"/>
</dbReference>
<evidence type="ECO:0000313" key="6">
    <source>
        <dbReference type="Proteomes" id="UP000007431"/>
    </source>
</evidence>
<dbReference type="Pfam" id="PF00566">
    <property type="entry name" value="RabGAP-TBC"/>
    <property type="match status" value="1"/>
</dbReference>
<sequence>MQSSELKTEFQEKHSFQQDGNLRALSVQPGGFGARRAELWPRLLDAQPSEKADTKEEGSTDEPHPDERQIRLDTDRSFVLYPVDPSDDKAPLQEELHQLIVSIFRKRRKLSYFQGYHDIISVLFLTLPEDTRFTTAEKMSLHRLRDSMGASLEPTLGLLRVTRNLLRICDPPYAELLERNAPLPFYALSNLLTLFAHDMPTLPLIQHVFDYLLSREPIAIVYLCTAVLLARKDEVHWLEEQDEEGMVHSLLSSLPNITDEEDTPKAPPEEDEYLPLEPDAGEGGTQYATYPVQAVDPSEDDGDVTVAASIPLPPSRPSSPTNLVENRSSTPQGPPRPTIPLSSLLQTADALYAQYPPTHPALHLSSIMGPQSVIFTWNTHIPDDDAEAMVARPDLVVYPEVDEELEARRKEREAARDAKNPRRARRKLHKRFRVRDRRVVMVAGAVLVLGVAMAVYGQKQGQRGGLLDMLRDSESRRHWIQLGGWVGGAVAGVGERIWGRG</sequence>
<feature type="region of interest" description="Disordered" evidence="2">
    <location>
        <begin position="1"/>
        <end position="28"/>
    </location>
</feature>
<dbReference type="SMART" id="SM00164">
    <property type="entry name" value="TBC"/>
    <property type="match status" value="1"/>
</dbReference>
<reference evidence="5 6" key="1">
    <citation type="journal article" date="2010" name="Nat. Biotechnol.">
        <title>Genome sequence of the model mushroom Schizophyllum commune.</title>
        <authorList>
            <person name="Ohm R.A."/>
            <person name="de Jong J.F."/>
            <person name="Lugones L.G."/>
            <person name="Aerts A."/>
            <person name="Kothe E."/>
            <person name="Stajich J.E."/>
            <person name="de Vries R.P."/>
            <person name="Record E."/>
            <person name="Levasseur A."/>
            <person name="Baker S.E."/>
            <person name="Bartholomew K.A."/>
            <person name="Coutinho P.M."/>
            <person name="Erdmann S."/>
            <person name="Fowler T.J."/>
            <person name="Gathman A.C."/>
            <person name="Lombard V."/>
            <person name="Henrissat B."/>
            <person name="Knabe N."/>
            <person name="Kuees U."/>
            <person name="Lilly W.W."/>
            <person name="Lindquist E."/>
            <person name="Lucas S."/>
            <person name="Magnuson J.K."/>
            <person name="Piumi F."/>
            <person name="Raudaskoski M."/>
            <person name="Salamov A."/>
            <person name="Schmutz J."/>
            <person name="Schwarze F.W.M.R."/>
            <person name="vanKuyk P.A."/>
            <person name="Horton J.S."/>
            <person name="Grigoriev I.V."/>
            <person name="Woesten H.A.B."/>
        </authorList>
    </citation>
    <scope>NUCLEOTIDE SEQUENCE [LARGE SCALE GENOMIC DNA]</scope>
    <source>
        <strain evidence="6">H4-8 / FGSC 9210</strain>
    </source>
</reference>
<dbReference type="VEuPathDB" id="FungiDB:SCHCODRAFT_02573227"/>
<dbReference type="RefSeq" id="XP_003032883.1">
    <property type="nucleotide sequence ID" value="XM_003032837.1"/>
</dbReference>
<feature type="non-terminal residue" evidence="5">
    <location>
        <position position="501"/>
    </location>
</feature>
<dbReference type="eggNOG" id="KOG2595">
    <property type="taxonomic scope" value="Eukaryota"/>
</dbReference>
<keyword evidence="3" id="KW-1133">Transmembrane helix</keyword>
<dbReference type="GO" id="GO:0005789">
    <property type="term" value="C:endoplasmic reticulum membrane"/>
    <property type="evidence" value="ECO:0007669"/>
    <property type="project" value="TreeGrafter"/>
</dbReference>
<dbReference type="GO" id="GO:0005096">
    <property type="term" value="F:GTPase activator activity"/>
    <property type="evidence" value="ECO:0007669"/>
    <property type="project" value="UniProtKB-KW"/>
</dbReference>
<feature type="region of interest" description="Disordered" evidence="2">
    <location>
        <begin position="256"/>
        <end position="341"/>
    </location>
</feature>
<dbReference type="OMA" id="MSIDWAD"/>
<keyword evidence="3" id="KW-0472">Membrane</keyword>
<dbReference type="EMBL" id="GL377305">
    <property type="protein sequence ID" value="EFI97980.1"/>
    <property type="molecule type" value="Genomic_DNA"/>
</dbReference>
<dbReference type="Proteomes" id="UP000007431">
    <property type="component" value="Unassembled WGS sequence"/>
</dbReference>
<proteinExistence type="predicted"/>
<keyword evidence="6" id="KW-1185">Reference proteome</keyword>
<dbReference type="GeneID" id="9590999"/>
<dbReference type="PANTHER" id="PTHR20913">
    <property type="entry name" value="TBC1 DOMAIN FAMILY MEMBER 20/GTPASE"/>
    <property type="match status" value="1"/>
</dbReference>
<feature type="transmembrane region" description="Helical" evidence="3">
    <location>
        <begin position="439"/>
        <end position="458"/>
    </location>
</feature>
<dbReference type="InterPro" id="IPR000195">
    <property type="entry name" value="Rab-GAP-TBC_dom"/>
</dbReference>
<dbReference type="PROSITE" id="PS50086">
    <property type="entry name" value="TBC_RABGAP"/>
    <property type="match status" value="1"/>
</dbReference>
<dbReference type="InParanoid" id="D8Q1Q3"/>
<dbReference type="OrthoDB" id="206700at2759"/>
<gene>
    <name evidence="5" type="ORF">SCHCODRAFT_108327</name>
</gene>
<dbReference type="SUPFAM" id="SSF47923">
    <property type="entry name" value="Ypt/Rab-GAP domain of gyp1p"/>
    <property type="match status" value="2"/>
</dbReference>
<keyword evidence="3" id="KW-0812">Transmembrane</keyword>
<keyword evidence="1" id="KW-0343">GTPase activation</keyword>
<dbReference type="HOGENOM" id="CLU_024796_1_0_1"/>
<evidence type="ECO:0000313" key="5">
    <source>
        <dbReference type="EMBL" id="EFI97980.1"/>
    </source>
</evidence>
<dbReference type="KEGG" id="scm:SCHCO_02573227"/>